<evidence type="ECO:0000313" key="2">
    <source>
        <dbReference type="Proteomes" id="UP000050761"/>
    </source>
</evidence>
<dbReference type="WBParaSite" id="HPBE_0002059901-mRNA-1">
    <property type="protein sequence ID" value="HPBE_0002059901-mRNA-1"/>
    <property type="gene ID" value="HPBE_0002059901"/>
</dbReference>
<proteinExistence type="predicted"/>
<keyword evidence="2" id="KW-1185">Reference proteome</keyword>
<name>A0A183GE65_HELPZ</name>
<organism evidence="2 3">
    <name type="scientific">Heligmosomoides polygyrus</name>
    <name type="common">Parasitic roundworm</name>
    <dbReference type="NCBI Taxonomy" id="6339"/>
    <lineage>
        <taxon>Eukaryota</taxon>
        <taxon>Metazoa</taxon>
        <taxon>Ecdysozoa</taxon>
        <taxon>Nematoda</taxon>
        <taxon>Chromadorea</taxon>
        <taxon>Rhabditida</taxon>
        <taxon>Rhabditina</taxon>
        <taxon>Rhabditomorpha</taxon>
        <taxon>Strongyloidea</taxon>
        <taxon>Heligmosomidae</taxon>
        <taxon>Heligmosomoides</taxon>
    </lineage>
</organism>
<accession>A0A3P8CIU3</accession>
<evidence type="ECO:0000313" key="3">
    <source>
        <dbReference type="WBParaSite" id="HPBE_0002059901-mRNA-1"/>
    </source>
</evidence>
<evidence type="ECO:0000313" key="1">
    <source>
        <dbReference type="EMBL" id="VDP20888.1"/>
    </source>
</evidence>
<dbReference type="Proteomes" id="UP000050761">
    <property type="component" value="Unassembled WGS sequence"/>
</dbReference>
<reference evidence="3" key="2">
    <citation type="submission" date="2019-09" db="UniProtKB">
        <authorList>
            <consortium name="WormBaseParasite"/>
        </authorList>
    </citation>
    <scope>IDENTIFICATION</scope>
</reference>
<dbReference type="AlphaFoldDB" id="A0A183GE65"/>
<gene>
    <name evidence="1" type="ORF">HPBE_LOCUS20597</name>
</gene>
<protein>
    <submittedName>
        <fullName evidence="3">Proteasome assembly chaperone 3</fullName>
    </submittedName>
</protein>
<dbReference type="EMBL" id="UZAH01032291">
    <property type="protein sequence ID" value="VDP20888.1"/>
    <property type="molecule type" value="Genomic_DNA"/>
</dbReference>
<reference evidence="1 2" key="1">
    <citation type="submission" date="2018-11" db="EMBL/GenBank/DDBJ databases">
        <authorList>
            <consortium name="Pathogen Informatics"/>
        </authorList>
    </citation>
    <scope>NUCLEOTIDE SEQUENCE [LARGE SCALE GENOMIC DNA]</scope>
</reference>
<accession>A0A183GE65</accession>
<sequence>MTAVPVFRRADVSIKVTSDYDDIFRRYVCNLLIKQATKLVLGMIGAANEIDSQQLK</sequence>